<dbReference type="PATRIC" id="fig|157687.3.peg.2383"/>
<proteinExistence type="predicted"/>
<dbReference type="STRING" id="157687.HMPREF3180_02373"/>
<sequence length="157" mass="18445">MAKMVNPNTVSNMDLINAKSQAKMQQIVQKIGKGKRKVNVTFSKMSRSYLAKMIEEMRKMMSQYEKQLPNVFSFFKYLENEVKITKVNKKEKTKNVKLSYEEVDFFKLQLKETLKGIDTQRAALKWYNLIKKGLFKTLKKQTELVLEEFNSGTVKKK</sequence>
<gene>
    <name evidence="1" type="ORF">HMPREF3180_02373</name>
</gene>
<accession>A0A133ZV24</accession>
<dbReference type="RefSeq" id="WP_060918767.1">
    <property type="nucleotide sequence ID" value="NZ_KQ960118.1"/>
</dbReference>
<evidence type="ECO:0008006" key="3">
    <source>
        <dbReference type="Google" id="ProtNLM"/>
    </source>
</evidence>
<comment type="caution">
    <text evidence="1">The sequence shown here is derived from an EMBL/GenBank/DDBJ whole genome shotgun (WGS) entry which is preliminary data.</text>
</comment>
<dbReference type="OrthoDB" id="95326at2"/>
<dbReference type="AlphaFoldDB" id="A0A133ZV24"/>
<organism evidence="1 2">
    <name type="scientific">Leptotrichia wadei</name>
    <dbReference type="NCBI Taxonomy" id="157687"/>
    <lineage>
        <taxon>Bacteria</taxon>
        <taxon>Fusobacteriati</taxon>
        <taxon>Fusobacteriota</taxon>
        <taxon>Fusobacteriia</taxon>
        <taxon>Fusobacteriales</taxon>
        <taxon>Leptotrichiaceae</taxon>
        <taxon>Leptotrichia</taxon>
    </lineage>
</organism>
<name>A0A133ZV24_9FUSO</name>
<evidence type="ECO:0000313" key="1">
    <source>
        <dbReference type="EMBL" id="KXB59286.1"/>
    </source>
</evidence>
<dbReference type="Proteomes" id="UP000070483">
    <property type="component" value="Unassembled WGS sequence"/>
</dbReference>
<keyword evidence="2" id="KW-1185">Reference proteome</keyword>
<dbReference type="EMBL" id="LSDD01000177">
    <property type="protein sequence ID" value="KXB59286.1"/>
    <property type="molecule type" value="Genomic_DNA"/>
</dbReference>
<protein>
    <recommendedName>
        <fullName evidence="3">Viral A-type inclusion protein</fullName>
    </recommendedName>
</protein>
<evidence type="ECO:0000313" key="2">
    <source>
        <dbReference type="Proteomes" id="UP000070483"/>
    </source>
</evidence>
<reference evidence="2" key="1">
    <citation type="submission" date="2016-01" db="EMBL/GenBank/DDBJ databases">
        <authorList>
            <person name="Mitreva M."/>
            <person name="Pepin K.H."/>
            <person name="Mihindukulasuriya K.A."/>
            <person name="Fulton R."/>
            <person name="Fronick C."/>
            <person name="O'Laughlin M."/>
            <person name="Miner T."/>
            <person name="Herter B."/>
            <person name="Rosa B.A."/>
            <person name="Cordes M."/>
            <person name="Tomlinson C."/>
            <person name="Wollam A."/>
            <person name="Palsikar V.B."/>
            <person name="Mardis E.R."/>
            <person name="Wilson R.K."/>
        </authorList>
    </citation>
    <scope>NUCLEOTIDE SEQUENCE [LARGE SCALE GENOMIC DNA]</scope>
    <source>
        <strain evidence="2">KA00185</strain>
    </source>
</reference>